<evidence type="ECO:0008006" key="3">
    <source>
        <dbReference type="Google" id="ProtNLM"/>
    </source>
</evidence>
<dbReference type="EMBL" id="REGN01008781">
    <property type="protein sequence ID" value="RNA02710.1"/>
    <property type="molecule type" value="Genomic_DNA"/>
</dbReference>
<proteinExistence type="predicted"/>
<sequence>LNMSTINDKSPTFNIFNREYYELFDIFLVSSDLSDKISDFRVLSKHDMTSDHFPIEACISIEHIMTSDLISRRLNFKKANWSYFQEILSVPILNPDSVDDYNNIISKKIISAAHKSIPLQSGKIYKLPYRMKL</sequence>
<dbReference type="AlphaFoldDB" id="A0A3M7PUF6"/>
<dbReference type="OrthoDB" id="8030376at2759"/>
<name>A0A3M7PUF6_BRAPC</name>
<protein>
    <recommendedName>
        <fullName evidence="3">RNA-directed DNA polymerase from mobile element jockey-like</fullName>
    </recommendedName>
</protein>
<accession>A0A3M7PUF6</accession>
<evidence type="ECO:0000313" key="2">
    <source>
        <dbReference type="Proteomes" id="UP000276133"/>
    </source>
</evidence>
<reference evidence="1 2" key="1">
    <citation type="journal article" date="2018" name="Sci. Rep.">
        <title>Genomic signatures of local adaptation to the degree of environmental predictability in rotifers.</title>
        <authorList>
            <person name="Franch-Gras L."/>
            <person name="Hahn C."/>
            <person name="Garcia-Roger E.M."/>
            <person name="Carmona M.J."/>
            <person name="Serra M."/>
            <person name="Gomez A."/>
        </authorList>
    </citation>
    <scope>NUCLEOTIDE SEQUENCE [LARGE SCALE GENOMIC DNA]</scope>
    <source>
        <strain evidence="1">HYR1</strain>
    </source>
</reference>
<dbReference type="SUPFAM" id="SSF56219">
    <property type="entry name" value="DNase I-like"/>
    <property type="match status" value="1"/>
</dbReference>
<organism evidence="1 2">
    <name type="scientific">Brachionus plicatilis</name>
    <name type="common">Marine rotifer</name>
    <name type="synonym">Brachionus muelleri</name>
    <dbReference type="NCBI Taxonomy" id="10195"/>
    <lineage>
        <taxon>Eukaryota</taxon>
        <taxon>Metazoa</taxon>
        <taxon>Spiralia</taxon>
        <taxon>Gnathifera</taxon>
        <taxon>Rotifera</taxon>
        <taxon>Eurotatoria</taxon>
        <taxon>Monogononta</taxon>
        <taxon>Pseudotrocha</taxon>
        <taxon>Ploima</taxon>
        <taxon>Brachionidae</taxon>
        <taxon>Brachionus</taxon>
    </lineage>
</organism>
<dbReference type="Proteomes" id="UP000276133">
    <property type="component" value="Unassembled WGS sequence"/>
</dbReference>
<dbReference type="InterPro" id="IPR036691">
    <property type="entry name" value="Endo/exonu/phosph_ase_sf"/>
</dbReference>
<keyword evidence="2" id="KW-1185">Reference proteome</keyword>
<comment type="caution">
    <text evidence="1">The sequence shown here is derived from an EMBL/GenBank/DDBJ whole genome shotgun (WGS) entry which is preliminary data.</text>
</comment>
<dbReference type="Gene3D" id="3.60.10.10">
    <property type="entry name" value="Endonuclease/exonuclease/phosphatase"/>
    <property type="match status" value="1"/>
</dbReference>
<evidence type="ECO:0000313" key="1">
    <source>
        <dbReference type="EMBL" id="RNA02710.1"/>
    </source>
</evidence>
<feature type="non-terminal residue" evidence="1">
    <location>
        <position position="1"/>
    </location>
</feature>
<gene>
    <name evidence="1" type="ORF">BpHYR1_009143</name>
</gene>